<dbReference type="InterPro" id="IPR042099">
    <property type="entry name" value="ANL_N_sf"/>
</dbReference>
<evidence type="ECO:0000313" key="1">
    <source>
        <dbReference type="EMBL" id="GGD62917.1"/>
    </source>
</evidence>
<dbReference type="EMBL" id="BMKK01000005">
    <property type="protein sequence ID" value="GGD62917.1"/>
    <property type="molecule type" value="Genomic_DNA"/>
</dbReference>
<gene>
    <name evidence="1" type="ORF">GCM10011514_28750</name>
</gene>
<dbReference type="AlphaFoldDB" id="A0A917DRW8"/>
<protein>
    <recommendedName>
        <fullName evidence="3">Adenylate synthase</fullName>
    </recommendedName>
</protein>
<sequence>MANFNAINTVNIILEKALVVAIKSEENRDFSPTIKSITVGLSSGTSGNRGVFLASEKERAYWVALVLDRVLGFSFKKRSIAFFLRANSNLYDSVKSKLLAFHFFDLLNPIHTHIERLNALQPTILVAQPSMLLELANAIAANKLDIKPTKVISVAEVLTPEDKAYLSNIFKQTIHQVYQCTEGFLASSCEHGTLHFNEDFLIIEKKYIDQEQSRFHPIITDLRRRSQPIIRYELNDIIQEKTNCPCGSKFLAIKAIEGRSDDILIFKNIDNQEVKIFPDFFRRAIILSDNTISDYALIQNEPNHLMLFIKSQHEESFKLAYAAIQDLLKKNNIFEVEISQINHNHTLRGQKLRRIKNDVRKTY</sequence>
<dbReference type="PANTHER" id="PTHR36932">
    <property type="entry name" value="CAPSULAR POLYSACCHARIDE BIOSYNTHESIS PROTEIN"/>
    <property type="match status" value="1"/>
</dbReference>
<dbReference type="InterPro" id="IPR012685">
    <property type="entry name" value="CHP02304_F390_synth-rel"/>
</dbReference>
<reference evidence="1" key="2">
    <citation type="submission" date="2020-09" db="EMBL/GenBank/DDBJ databases">
        <authorList>
            <person name="Sun Q."/>
            <person name="Zhou Y."/>
        </authorList>
    </citation>
    <scope>NUCLEOTIDE SEQUENCE</scope>
    <source>
        <strain evidence="1">CGMCC 1.15958</strain>
    </source>
</reference>
<comment type="caution">
    <text evidence="1">The sequence shown here is derived from an EMBL/GenBank/DDBJ whole genome shotgun (WGS) entry which is preliminary data.</text>
</comment>
<keyword evidence="2" id="KW-1185">Reference proteome</keyword>
<name>A0A917DRW8_9BACT</name>
<dbReference type="InterPro" id="IPR053158">
    <property type="entry name" value="CapK_Type1_Caps_Biosynth"/>
</dbReference>
<dbReference type="Gene3D" id="3.40.50.12780">
    <property type="entry name" value="N-terminal domain of ligase-like"/>
    <property type="match status" value="1"/>
</dbReference>
<reference evidence="1" key="1">
    <citation type="journal article" date="2014" name="Int. J. Syst. Evol. Microbiol.">
        <title>Complete genome sequence of Corynebacterium casei LMG S-19264T (=DSM 44701T), isolated from a smear-ripened cheese.</title>
        <authorList>
            <consortium name="US DOE Joint Genome Institute (JGI-PGF)"/>
            <person name="Walter F."/>
            <person name="Albersmeier A."/>
            <person name="Kalinowski J."/>
            <person name="Ruckert C."/>
        </authorList>
    </citation>
    <scope>NUCLEOTIDE SEQUENCE</scope>
    <source>
        <strain evidence="1">CGMCC 1.15958</strain>
    </source>
</reference>
<dbReference type="PANTHER" id="PTHR36932:SF1">
    <property type="entry name" value="CAPSULAR POLYSACCHARIDE BIOSYNTHESIS PROTEIN"/>
    <property type="match status" value="1"/>
</dbReference>
<proteinExistence type="predicted"/>
<organism evidence="1 2">
    <name type="scientific">Emticicia aquatilis</name>
    <dbReference type="NCBI Taxonomy" id="1537369"/>
    <lineage>
        <taxon>Bacteria</taxon>
        <taxon>Pseudomonadati</taxon>
        <taxon>Bacteroidota</taxon>
        <taxon>Cytophagia</taxon>
        <taxon>Cytophagales</taxon>
        <taxon>Leadbetterellaceae</taxon>
        <taxon>Emticicia</taxon>
    </lineage>
</organism>
<evidence type="ECO:0008006" key="3">
    <source>
        <dbReference type="Google" id="ProtNLM"/>
    </source>
</evidence>
<evidence type="ECO:0000313" key="2">
    <source>
        <dbReference type="Proteomes" id="UP000609064"/>
    </source>
</evidence>
<dbReference type="SUPFAM" id="SSF56801">
    <property type="entry name" value="Acetyl-CoA synthetase-like"/>
    <property type="match status" value="1"/>
</dbReference>
<dbReference type="NCBIfam" id="TIGR02304">
    <property type="entry name" value="aden_form_hyp"/>
    <property type="match status" value="1"/>
</dbReference>
<accession>A0A917DRW8</accession>
<dbReference type="Proteomes" id="UP000609064">
    <property type="component" value="Unassembled WGS sequence"/>
</dbReference>